<reference evidence="19 20" key="1">
    <citation type="submission" date="2011-02" db="EMBL/GenBank/DDBJ databases">
        <title>The Genome Sequence of Sphaeroforma arctica JP610.</title>
        <authorList>
            <consortium name="The Broad Institute Genome Sequencing Platform"/>
            <person name="Russ C."/>
            <person name="Cuomo C."/>
            <person name="Young S.K."/>
            <person name="Zeng Q."/>
            <person name="Gargeya S."/>
            <person name="Alvarado L."/>
            <person name="Berlin A."/>
            <person name="Chapman S.B."/>
            <person name="Chen Z."/>
            <person name="Freedman E."/>
            <person name="Gellesch M."/>
            <person name="Goldberg J."/>
            <person name="Griggs A."/>
            <person name="Gujja S."/>
            <person name="Heilman E."/>
            <person name="Heiman D."/>
            <person name="Howarth C."/>
            <person name="Mehta T."/>
            <person name="Neiman D."/>
            <person name="Pearson M."/>
            <person name="Roberts A."/>
            <person name="Saif S."/>
            <person name="Shea T."/>
            <person name="Shenoy N."/>
            <person name="Sisk P."/>
            <person name="Stolte C."/>
            <person name="Sykes S."/>
            <person name="White J."/>
            <person name="Yandava C."/>
            <person name="Burger G."/>
            <person name="Gray M.W."/>
            <person name="Holland P.W.H."/>
            <person name="King N."/>
            <person name="Lang F.B.F."/>
            <person name="Roger A.J."/>
            <person name="Ruiz-Trillo I."/>
            <person name="Haas B."/>
            <person name="Nusbaum C."/>
            <person name="Birren B."/>
        </authorList>
    </citation>
    <scope>NUCLEOTIDE SEQUENCE [LARGE SCALE GENOMIC DNA]</scope>
    <source>
        <strain evidence="19 20">JP610</strain>
    </source>
</reference>
<gene>
    <name evidence="19" type="ORF">SARC_09558</name>
</gene>
<dbReference type="InterPro" id="IPR007642">
    <property type="entry name" value="RNA_pol_Rpb2_2"/>
</dbReference>
<organism evidence="19 20">
    <name type="scientific">Sphaeroforma arctica JP610</name>
    <dbReference type="NCBI Taxonomy" id="667725"/>
    <lineage>
        <taxon>Eukaryota</taxon>
        <taxon>Ichthyosporea</taxon>
        <taxon>Ichthyophonida</taxon>
        <taxon>Sphaeroforma</taxon>
    </lineage>
</organism>
<dbReference type="Proteomes" id="UP000054560">
    <property type="component" value="Unassembled WGS sequence"/>
</dbReference>
<keyword evidence="8" id="KW-0863">Zinc-finger</keyword>
<dbReference type="AlphaFoldDB" id="A0A0L0FML0"/>
<dbReference type="GO" id="GO:0003899">
    <property type="term" value="F:DNA-directed RNA polymerase activity"/>
    <property type="evidence" value="ECO:0007669"/>
    <property type="project" value="UniProtKB-EC"/>
</dbReference>
<feature type="domain" description="DNA-directed RNA polymerase subunit 2 hybrid-binding" evidence="14">
    <location>
        <begin position="668"/>
        <end position="926"/>
    </location>
</feature>
<dbReference type="InterPro" id="IPR009674">
    <property type="entry name" value="Rpa2_dom_4"/>
</dbReference>
<evidence type="ECO:0000256" key="2">
    <source>
        <dbReference type="ARBA" id="ARBA00006835"/>
    </source>
</evidence>
<feature type="domain" description="RNA polymerase Rpb2" evidence="17">
    <location>
        <begin position="459"/>
        <end position="523"/>
    </location>
</feature>
<evidence type="ECO:0000256" key="8">
    <source>
        <dbReference type="ARBA" id="ARBA00022771"/>
    </source>
</evidence>
<accession>A0A0L0FML0</accession>
<dbReference type="InterPro" id="IPR014724">
    <property type="entry name" value="RNA_pol_RPB2_OB-fold"/>
</dbReference>
<dbReference type="GO" id="GO:0008270">
    <property type="term" value="F:zinc ion binding"/>
    <property type="evidence" value="ECO:0007669"/>
    <property type="project" value="UniProtKB-KW"/>
</dbReference>
<dbReference type="FunFam" id="3.90.1110.10:FF:000007">
    <property type="entry name" value="DNA-directed RNA polymerase subunit beta"/>
    <property type="match status" value="1"/>
</dbReference>
<evidence type="ECO:0000259" key="15">
    <source>
        <dbReference type="Pfam" id="PF04561"/>
    </source>
</evidence>
<evidence type="ECO:0000259" key="17">
    <source>
        <dbReference type="Pfam" id="PF04565"/>
    </source>
</evidence>
<keyword evidence="20" id="KW-1185">Reference proteome</keyword>
<dbReference type="EC" id="2.7.7.6" evidence="3"/>
<dbReference type="RefSeq" id="XP_014151894.1">
    <property type="nucleotide sequence ID" value="XM_014296419.1"/>
</dbReference>
<dbReference type="InterPro" id="IPR007121">
    <property type="entry name" value="RNA_pol_bsu_CS"/>
</dbReference>
<evidence type="ECO:0000259" key="16">
    <source>
        <dbReference type="Pfam" id="PF04563"/>
    </source>
</evidence>
<dbReference type="eggNOG" id="KOG0216">
    <property type="taxonomic scope" value="Eukaryota"/>
</dbReference>
<comment type="subcellular location">
    <subcellularLocation>
        <location evidence="1">Nucleus</location>
        <location evidence="1">Nucleolus</location>
    </subcellularLocation>
</comment>
<keyword evidence="9" id="KW-0862">Zinc</keyword>
<feature type="domain" description="RNA polymerase Rpb2" evidence="15">
    <location>
        <begin position="213"/>
        <end position="374"/>
    </location>
</feature>
<dbReference type="InterPro" id="IPR037033">
    <property type="entry name" value="DNA-dir_RNAP_su2_hyb_sf"/>
</dbReference>
<dbReference type="CDD" id="cd00653">
    <property type="entry name" value="RNA_pol_B_RPB2"/>
    <property type="match status" value="1"/>
</dbReference>
<evidence type="ECO:0000256" key="10">
    <source>
        <dbReference type="ARBA" id="ARBA00023163"/>
    </source>
</evidence>
<dbReference type="OrthoDB" id="10248617at2759"/>
<dbReference type="FunFam" id="2.40.270.10:FF:000006">
    <property type="entry name" value="DNA-directed RNA polymerase subunit beta"/>
    <property type="match status" value="1"/>
</dbReference>
<keyword evidence="11" id="KW-0539">Nucleus</keyword>
<dbReference type="Gene3D" id="3.90.1110.10">
    <property type="entry name" value="RNA polymerase Rpb2, domain 2"/>
    <property type="match status" value="1"/>
</dbReference>
<evidence type="ECO:0000256" key="11">
    <source>
        <dbReference type="ARBA" id="ARBA00023242"/>
    </source>
</evidence>
<evidence type="ECO:0000256" key="1">
    <source>
        <dbReference type="ARBA" id="ARBA00004604"/>
    </source>
</evidence>
<keyword evidence="6" id="KW-0548">Nucleotidyltransferase</keyword>
<dbReference type="GO" id="GO:0003677">
    <property type="term" value="F:DNA binding"/>
    <property type="evidence" value="ECO:0007669"/>
    <property type="project" value="InterPro"/>
</dbReference>
<dbReference type="Gene3D" id="3.90.1070.20">
    <property type="match status" value="1"/>
</dbReference>
<dbReference type="Pfam" id="PF04563">
    <property type="entry name" value="RNA_pol_Rpb2_1"/>
    <property type="match status" value="1"/>
</dbReference>
<evidence type="ECO:0000259" key="14">
    <source>
        <dbReference type="Pfam" id="PF00562"/>
    </source>
</evidence>
<dbReference type="FunFam" id="3.90.1100.10:FF:000008">
    <property type="entry name" value="DNA-directed RNA polymerase subunit beta"/>
    <property type="match status" value="1"/>
</dbReference>
<keyword evidence="7" id="KW-0479">Metal-binding</keyword>
<evidence type="ECO:0000256" key="3">
    <source>
        <dbReference type="ARBA" id="ARBA00012418"/>
    </source>
</evidence>
<dbReference type="FunFam" id="2.40.50.150:FF:000004">
    <property type="entry name" value="DNA-directed RNA polymerase subunit beta"/>
    <property type="match status" value="1"/>
</dbReference>
<dbReference type="EMBL" id="KQ242582">
    <property type="protein sequence ID" value="KNC77992.1"/>
    <property type="molecule type" value="Genomic_DNA"/>
</dbReference>
<dbReference type="GeneID" id="25910062"/>
<keyword evidence="10" id="KW-0804">Transcription</keyword>
<evidence type="ECO:0000256" key="9">
    <source>
        <dbReference type="ARBA" id="ARBA00022833"/>
    </source>
</evidence>
<dbReference type="Pfam" id="PF00562">
    <property type="entry name" value="RNA_pol_Rpb2_6"/>
    <property type="match status" value="1"/>
</dbReference>
<dbReference type="GO" id="GO:0005730">
    <property type="term" value="C:nucleolus"/>
    <property type="evidence" value="ECO:0007669"/>
    <property type="project" value="UniProtKB-SubCell"/>
</dbReference>
<keyword evidence="4" id="KW-0240">DNA-directed RNA polymerase</keyword>
<dbReference type="STRING" id="667725.A0A0L0FML0"/>
<dbReference type="GO" id="GO:0000428">
    <property type="term" value="C:DNA-directed RNA polymerase complex"/>
    <property type="evidence" value="ECO:0007669"/>
    <property type="project" value="UniProtKB-KW"/>
</dbReference>
<dbReference type="Pfam" id="PF04565">
    <property type="entry name" value="RNA_pol_Rpb2_3"/>
    <property type="match status" value="1"/>
</dbReference>
<dbReference type="GO" id="GO:0009303">
    <property type="term" value="P:rRNA transcription"/>
    <property type="evidence" value="ECO:0007669"/>
    <property type="project" value="UniProtKB-ARBA"/>
</dbReference>
<name>A0A0L0FML0_9EUKA</name>
<feature type="domain" description="RNA polymerase beta subunit protrusion" evidence="16">
    <location>
        <begin position="37"/>
        <end position="412"/>
    </location>
</feature>
<dbReference type="Gene3D" id="2.40.270.10">
    <property type="entry name" value="DNA-directed RNA polymerase, subunit 2, domain 6"/>
    <property type="match status" value="1"/>
</dbReference>
<evidence type="ECO:0000256" key="13">
    <source>
        <dbReference type="RuleBase" id="RU000434"/>
    </source>
</evidence>
<evidence type="ECO:0000259" key="18">
    <source>
        <dbReference type="Pfam" id="PF06883"/>
    </source>
</evidence>
<evidence type="ECO:0000256" key="5">
    <source>
        <dbReference type="ARBA" id="ARBA00022679"/>
    </source>
</evidence>
<dbReference type="InterPro" id="IPR007120">
    <property type="entry name" value="DNA-dir_RNAP_su2_dom"/>
</dbReference>
<dbReference type="InterPro" id="IPR015712">
    <property type="entry name" value="DNA-dir_RNA_pol_su2"/>
</dbReference>
<evidence type="ECO:0000256" key="12">
    <source>
        <dbReference type="ARBA" id="ARBA00047768"/>
    </source>
</evidence>
<dbReference type="InterPro" id="IPR037034">
    <property type="entry name" value="RNA_pol_Rpb2_2_sf"/>
</dbReference>
<evidence type="ECO:0000256" key="4">
    <source>
        <dbReference type="ARBA" id="ARBA00022478"/>
    </source>
</evidence>
<dbReference type="Pfam" id="PF04561">
    <property type="entry name" value="RNA_pol_Rpb2_2"/>
    <property type="match status" value="1"/>
</dbReference>
<dbReference type="SUPFAM" id="SSF64484">
    <property type="entry name" value="beta and beta-prime subunits of DNA dependent RNA-polymerase"/>
    <property type="match status" value="1"/>
</dbReference>
<evidence type="ECO:0000313" key="19">
    <source>
        <dbReference type="EMBL" id="KNC77992.1"/>
    </source>
</evidence>
<keyword evidence="5" id="KW-0808">Transferase</keyword>
<dbReference type="Pfam" id="PF06883">
    <property type="entry name" value="RNA_pol_Rpa2_4"/>
    <property type="match status" value="1"/>
</dbReference>
<dbReference type="Gene3D" id="3.90.1100.10">
    <property type="match status" value="2"/>
</dbReference>
<proteinExistence type="inferred from homology"/>
<evidence type="ECO:0000256" key="6">
    <source>
        <dbReference type="ARBA" id="ARBA00022695"/>
    </source>
</evidence>
<sequence length="926" mass="105028">MVLTETYPAKGTKDCLLPFNTLTRDKIPDKISPELEQLVAPHVQSFNFFLSDGLDLAVADLECEEVVDDAGRVLKMWISECEVGYPRINERAQTNTHTMYPTECRERGVSYKAAMFAQINFSLDDEIVFSERRSMGQVPIMVKSEKCNIADLQPRELIRRREEPEELGGYFIINGLEKIIRLLILPRRNYLTGVQRGAYKNRGSLYTTWGVQIRCVRDDQSALTNVIHYLTNGSCTFKFNYRKQEFLVPCVVIMKALLDTSDREIYNSINPGGEDPFVGDRVEAMLRDTTDRGLFTQEQCLAHLGSLFRLAIGMPDRLTNAECGQRVLDRLVFVHLEDPRDKFNLMVAAIQKMYSLVSGECQVDNPDAPSMQEVMLPGHFVNMFVKEKMQEWTAMCKTLIENHIRRNGDYNFSDGAFFSKILTKNVVDIGRKVEYMLATGNLLSVSGLDMQQASGLAIMADKLNFYRYISHFRCIHRGAFFSEMKTTAVRKLLPEAWGYLCPVHTPDGAPCGLLNHLSHTCEVVNELHDTGGLPELLVSLGCTRVLYYPPAYYSVFLDGRVVGKCVPQLAQKVADKLRYMKVMNKEMVPRTLEITLIERTKGGLFPGLYMFASPARMVRPVQYLRTGNNEMLGSFEQVFLNVACLPEDVHQGLTTHQEHHPTHIMSMVANMTPFSDHNQSPRNMYQCQMGKQTMGTPMAAYPYRTDNKLYRIRTPQAPIVRNALYNHYKLDNYPLGANAVVAVISYTGYDMEDAMILNKASEDRGFAHGTVYKTKVIDLTKEKRPGETISHRFGISDKDLLRFEGRIDEDGFPPIGTFLQAGDPIYSYLDTFTNQSKVILYKDNEDCFIDDIRIVGNDTGTEEGQKALMKLRVVRNPIIGDKFSSRHGQKGVCSKKYGSEDMPFTEGGMQPDIIINPHAFPSRMTI</sequence>
<comment type="similarity">
    <text evidence="2 13">Belongs to the RNA polymerase beta chain family.</text>
</comment>
<dbReference type="GO" id="GO:0032549">
    <property type="term" value="F:ribonucleoside binding"/>
    <property type="evidence" value="ECO:0007669"/>
    <property type="project" value="InterPro"/>
</dbReference>
<feature type="domain" description="DNA-directed RNA polymerase I subunit RPA2" evidence="18">
    <location>
        <begin position="562"/>
        <end position="619"/>
    </location>
</feature>
<dbReference type="PANTHER" id="PTHR20856">
    <property type="entry name" value="DNA-DIRECTED RNA POLYMERASE I SUBUNIT 2"/>
    <property type="match status" value="1"/>
</dbReference>
<protein>
    <recommendedName>
        <fullName evidence="3">DNA-directed RNA polymerase</fullName>
        <ecNumber evidence="3">2.7.7.6</ecNumber>
    </recommendedName>
</protein>
<dbReference type="PROSITE" id="PS01166">
    <property type="entry name" value="RNA_POL_BETA"/>
    <property type="match status" value="1"/>
</dbReference>
<dbReference type="Gene3D" id="2.40.50.150">
    <property type="match status" value="1"/>
</dbReference>
<evidence type="ECO:0000256" key="7">
    <source>
        <dbReference type="ARBA" id="ARBA00022723"/>
    </source>
</evidence>
<dbReference type="InterPro" id="IPR007645">
    <property type="entry name" value="RNA_pol_Rpb2_3"/>
</dbReference>
<evidence type="ECO:0000313" key="20">
    <source>
        <dbReference type="Proteomes" id="UP000054560"/>
    </source>
</evidence>
<feature type="non-terminal residue" evidence="19">
    <location>
        <position position="926"/>
    </location>
</feature>
<comment type="catalytic activity">
    <reaction evidence="12">
        <text>RNA(n) + a ribonucleoside 5'-triphosphate = RNA(n+1) + diphosphate</text>
        <dbReference type="Rhea" id="RHEA:21248"/>
        <dbReference type="Rhea" id="RHEA-COMP:14527"/>
        <dbReference type="Rhea" id="RHEA-COMP:17342"/>
        <dbReference type="ChEBI" id="CHEBI:33019"/>
        <dbReference type="ChEBI" id="CHEBI:61557"/>
        <dbReference type="ChEBI" id="CHEBI:140395"/>
        <dbReference type="EC" id="2.7.7.6"/>
    </reaction>
    <physiologicalReaction direction="left-to-right" evidence="12">
        <dbReference type="Rhea" id="RHEA:21249"/>
    </physiologicalReaction>
</comment>
<dbReference type="InterPro" id="IPR007644">
    <property type="entry name" value="RNA_pol_bsu_protrusion"/>
</dbReference>